<name>A0A7H0LLW8_9SPHN</name>
<dbReference type="RefSeq" id="WP_187762962.1">
    <property type="nucleotide sequence ID" value="NZ_CP061038.1"/>
</dbReference>
<dbReference type="EMBL" id="CP061038">
    <property type="protein sequence ID" value="QNQ10671.1"/>
    <property type="molecule type" value="Genomic_DNA"/>
</dbReference>
<organism evidence="2 3">
    <name type="scientific">Sphingomonas alpina</name>
    <dbReference type="NCBI Taxonomy" id="653931"/>
    <lineage>
        <taxon>Bacteria</taxon>
        <taxon>Pseudomonadati</taxon>
        <taxon>Pseudomonadota</taxon>
        <taxon>Alphaproteobacteria</taxon>
        <taxon>Sphingomonadales</taxon>
        <taxon>Sphingomonadaceae</taxon>
        <taxon>Sphingomonas</taxon>
    </lineage>
</organism>
<proteinExistence type="predicted"/>
<dbReference type="AlphaFoldDB" id="A0A7H0LLW8"/>
<sequence>MHADFPKLFSEISTDGAQRDLRWAGIEAFAGTYTKARVEMLARLAFDTKPPPGGHQQEDLATALGAFHKVFLDADPSIEQGKRQDQILSAAALMRYFATKSTAAMVVTTTACGGARKAQLPIDFVTAAENALSLLAANRRRRPDLNKVKVEAPEVEYELDFSEAQPSSPTTFQGVFDQIANAVDQAFADLVAKFNKSTELLIDAGKKADEELDMLSWVFGQRAQLPDEAFADVPANQKPLVFARDLASLTTIYPGPNSVPALLSRAGVKSTGKLSIVDAVNAVSDRWTAAVLKDRSPSPATTPIHFALAKRQETGAGDEWTAGWSAITGIEPGAALPPIALAELFYREILWLR</sequence>
<evidence type="ECO:0000259" key="1">
    <source>
        <dbReference type="Pfam" id="PF19994"/>
    </source>
</evidence>
<dbReference type="KEGG" id="spap:H3Z74_05595"/>
<evidence type="ECO:0000313" key="3">
    <source>
        <dbReference type="Proteomes" id="UP000516148"/>
    </source>
</evidence>
<accession>A0A7H0LLW8</accession>
<protein>
    <recommendedName>
        <fullName evidence="1">GTPase-associated system helical domain-containing protein</fullName>
    </recommendedName>
</protein>
<dbReference type="InterPro" id="IPR045523">
    <property type="entry name" value="GASH"/>
</dbReference>
<evidence type="ECO:0000313" key="2">
    <source>
        <dbReference type="EMBL" id="QNQ10671.1"/>
    </source>
</evidence>
<keyword evidence="3" id="KW-1185">Reference proteome</keyword>
<dbReference type="Proteomes" id="UP000516148">
    <property type="component" value="Chromosome"/>
</dbReference>
<gene>
    <name evidence="2" type="ORF">H3Z74_05595</name>
</gene>
<feature type="domain" description="GTPase-associated system helical" evidence="1">
    <location>
        <begin position="173"/>
        <end position="352"/>
    </location>
</feature>
<dbReference type="Pfam" id="PF19994">
    <property type="entry name" value="GASH"/>
    <property type="match status" value="1"/>
</dbReference>
<reference evidence="2 3" key="1">
    <citation type="submission" date="2020-09" db="EMBL/GenBank/DDBJ databases">
        <title>Sphingomonas sp., a new species isolated from pork steak.</title>
        <authorList>
            <person name="Heidler von Heilborn D."/>
        </authorList>
    </citation>
    <scope>NUCLEOTIDE SEQUENCE [LARGE SCALE GENOMIC DNA]</scope>
    <source>
        <strain evidence="3">S8-3T</strain>
    </source>
</reference>